<name>A0AAJ4I9D4_9VIBR</name>
<evidence type="ECO:0000313" key="2">
    <source>
        <dbReference type="Proteomes" id="UP000594435"/>
    </source>
</evidence>
<dbReference type="AlphaFoldDB" id="A0AAJ4I9D4"/>
<sequence>MVDFNKWQSFCSLKGETISLAIVSSVAGSFTSINQAVVSISDVNSMVATASEEQSAVSTDISRSIEVVSNMVNQNVAGISQSATATEELARLAEEQQRKLLEFRV</sequence>
<proteinExistence type="predicted"/>
<dbReference type="Gene3D" id="1.10.287.950">
    <property type="entry name" value="Methyl-accepting chemotaxis protein"/>
    <property type="match status" value="1"/>
</dbReference>
<protein>
    <submittedName>
        <fullName evidence="1">Methyl-accepting chemotaxis protein</fullName>
    </submittedName>
</protein>
<dbReference type="SUPFAM" id="SSF58104">
    <property type="entry name" value="Methyl-accepting chemotaxis protein (MCP) signaling domain"/>
    <property type="match status" value="1"/>
</dbReference>
<gene>
    <name evidence="1" type="ORF">I3X05_11860</name>
</gene>
<dbReference type="RefSeq" id="WP_045572478.1">
    <property type="nucleotide sequence ID" value="NZ_CP065217.1"/>
</dbReference>
<organism evidence="1 2">
    <name type="scientific">Vibrio navarrensis</name>
    <dbReference type="NCBI Taxonomy" id="29495"/>
    <lineage>
        <taxon>Bacteria</taxon>
        <taxon>Pseudomonadati</taxon>
        <taxon>Pseudomonadota</taxon>
        <taxon>Gammaproteobacteria</taxon>
        <taxon>Vibrionales</taxon>
        <taxon>Vibrionaceae</taxon>
        <taxon>Vibrio</taxon>
    </lineage>
</organism>
<dbReference type="EMBL" id="CP065217">
    <property type="protein sequence ID" value="QPL52698.1"/>
    <property type="molecule type" value="Genomic_DNA"/>
</dbReference>
<accession>A0AAJ4I9D4</accession>
<dbReference type="Proteomes" id="UP000594435">
    <property type="component" value="Chromosome 1"/>
</dbReference>
<evidence type="ECO:0000313" key="1">
    <source>
        <dbReference type="EMBL" id="QPL52698.1"/>
    </source>
</evidence>
<reference evidence="1 2" key="1">
    <citation type="submission" date="2020-11" db="EMBL/GenBank/DDBJ databases">
        <title>Complete and Circularized Genome Assembly of a human isolate of Vibrio navarrensis biotype pommerensis with MiSeq and MinION Sequence Data.</title>
        <authorList>
            <person name="Schwartz K."/>
            <person name="Borowiak M."/>
            <person name="Deneke C."/>
            <person name="Balau V."/>
            <person name="Metelmann C."/>
            <person name="Strauch E."/>
        </authorList>
    </citation>
    <scope>NUCLEOTIDE SEQUENCE [LARGE SCALE GENOMIC DNA]</scope>
    <source>
        <strain evidence="1 2">20-VB00237</strain>
    </source>
</reference>